<dbReference type="OrthoDB" id="10314648at2759"/>
<evidence type="ECO:0000313" key="3">
    <source>
        <dbReference type="Proteomes" id="UP000256645"/>
    </source>
</evidence>
<evidence type="ECO:0000313" key="2">
    <source>
        <dbReference type="EMBL" id="RDW63440.1"/>
    </source>
</evidence>
<comment type="caution">
    <text evidence="2">The sequence shown here is derived from an EMBL/GenBank/DDBJ whole genome shotgun (WGS) entry which is preliminary data.</text>
</comment>
<sequence length="503" mass="55901">MPEHAISRISSASTIESTRWQLQQRTVALLAPLLEKTPERLDFNLPHAMRKKSAIPATYPSSLPKSYRLSNFGDVQSLEAINLSWAEVKKFESTSCIDCYLLSNSLKGNIDVVRVRVLATQKHHGTHSADVDAIIRKIVSNTTMKAFVGSSISVGNTPRKAFLGSWDDRSRKDSENIYEDDSDTSYTSTTPSTPHSANAQPQRKQHSGPRSSIVPTPALPVGYSTETGKSRIAPRVLAPINGQKRKHRAGTEISDSIDVESPNHQRKKLRARKPPAPVAVEVFEECDDNLSSVQVKIPKVEATASNCCLTCLRMAHVDPYFECGKVEHGRCFNCAKKHRSTNECHFLKEASTPVVKAGRTLFNSVKVFQVMMKDKPKFATTLKYNQERFSERSGFVIFPANTPEWYKELYSSFLKFSDAERLAAKNKRLEGAKDSEKKARMQAALSPSPLNKPCQGRSQDKEFQTKFLLKLDGIAENNSDGFSNVVAAIDRLTAAILGRAGRI</sequence>
<keyword evidence="3" id="KW-1185">Reference proteome</keyword>
<feature type="region of interest" description="Disordered" evidence="1">
    <location>
        <begin position="173"/>
        <end position="227"/>
    </location>
</feature>
<dbReference type="Proteomes" id="UP000256645">
    <property type="component" value="Unassembled WGS sequence"/>
</dbReference>
<proteinExistence type="predicted"/>
<name>A0A3D8QP74_9HELO</name>
<dbReference type="AlphaFoldDB" id="A0A3D8QP74"/>
<feature type="compositionally biased region" description="Polar residues" evidence="1">
    <location>
        <begin position="197"/>
        <end position="214"/>
    </location>
</feature>
<organism evidence="2 3">
    <name type="scientific">Coleophoma cylindrospora</name>
    <dbReference type="NCBI Taxonomy" id="1849047"/>
    <lineage>
        <taxon>Eukaryota</taxon>
        <taxon>Fungi</taxon>
        <taxon>Dikarya</taxon>
        <taxon>Ascomycota</taxon>
        <taxon>Pezizomycotina</taxon>
        <taxon>Leotiomycetes</taxon>
        <taxon>Helotiales</taxon>
        <taxon>Dermateaceae</taxon>
        <taxon>Coleophoma</taxon>
    </lineage>
</organism>
<protein>
    <submittedName>
        <fullName evidence="2">Uncharacterized protein</fullName>
    </submittedName>
</protein>
<gene>
    <name evidence="2" type="ORF">BP6252_10985</name>
</gene>
<evidence type="ECO:0000256" key="1">
    <source>
        <dbReference type="SAM" id="MobiDB-lite"/>
    </source>
</evidence>
<accession>A0A3D8QP74</accession>
<feature type="compositionally biased region" description="Low complexity" evidence="1">
    <location>
        <begin position="184"/>
        <end position="196"/>
    </location>
</feature>
<feature type="region of interest" description="Disordered" evidence="1">
    <location>
        <begin position="430"/>
        <end position="458"/>
    </location>
</feature>
<feature type="compositionally biased region" description="Basic and acidic residues" evidence="1">
    <location>
        <begin position="430"/>
        <end position="439"/>
    </location>
</feature>
<reference evidence="2 3" key="1">
    <citation type="journal article" date="2018" name="IMA Fungus">
        <title>IMA Genome-F 9: Draft genome sequence of Annulohypoxylon stygium, Aspergillus mulundensis, Berkeleyomyces basicola (syn. Thielaviopsis basicola), Ceratocystis smalleyi, two Cercospora beticola strains, Coleophoma cylindrospora, Fusarium fracticaudum, Phialophora cf. hyalina, and Morchella septimelata.</title>
        <authorList>
            <person name="Wingfield B.D."/>
            <person name="Bills G.F."/>
            <person name="Dong Y."/>
            <person name="Huang W."/>
            <person name="Nel W.J."/>
            <person name="Swalarsk-Parry B.S."/>
            <person name="Vaghefi N."/>
            <person name="Wilken P.M."/>
            <person name="An Z."/>
            <person name="de Beer Z.W."/>
            <person name="De Vos L."/>
            <person name="Chen L."/>
            <person name="Duong T.A."/>
            <person name="Gao Y."/>
            <person name="Hammerbacher A."/>
            <person name="Kikkert J.R."/>
            <person name="Li Y."/>
            <person name="Li H."/>
            <person name="Li K."/>
            <person name="Li Q."/>
            <person name="Liu X."/>
            <person name="Ma X."/>
            <person name="Naidoo K."/>
            <person name="Pethybridge S.J."/>
            <person name="Sun J."/>
            <person name="Steenkamp E.T."/>
            <person name="van der Nest M.A."/>
            <person name="van Wyk S."/>
            <person name="Wingfield M.J."/>
            <person name="Xiong C."/>
            <person name="Yue Q."/>
            <person name="Zhang X."/>
        </authorList>
    </citation>
    <scope>NUCLEOTIDE SEQUENCE [LARGE SCALE GENOMIC DNA]</scope>
    <source>
        <strain evidence="2 3">BP6252</strain>
    </source>
</reference>
<dbReference type="EMBL" id="PDLM01000013">
    <property type="protein sequence ID" value="RDW63440.1"/>
    <property type="molecule type" value="Genomic_DNA"/>
</dbReference>